<evidence type="ECO:0000256" key="1">
    <source>
        <dbReference type="SAM" id="MobiDB-lite"/>
    </source>
</evidence>
<sequence>MGRELSEIQQRQVQGPARGEEQPHEAGWSADLLENSFGEKDLRVLLDNKLSTSQQCTPAAKKASDILGCIRKNTASRLGEVILPLHSALVRLHQECCVQVWAPRDRDMELLEQSWWRTTNTIRFSYEKKMGELGLFSIEKRQLREDLTIVCKYLKGGGQRVEPDSKTRGNGQKLMHRKFHLNIRKEFFTVWVTGHWNRSPREVVDSPSLEIFRNCLDTILCNVLYDDPP</sequence>
<reference evidence="2" key="1">
    <citation type="submission" date="2019-10" db="EMBL/GenBank/DDBJ databases">
        <authorList>
            <person name="Soares A.E.R."/>
            <person name="Aleixo A."/>
            <person name="Schneider P."/>
            <person name="Miyaki C.Y."/>
            <person name="Schneider M.P."/>
            <person name="Mello C."/>
            <person name="Vasconcelos A.T.R."/>
        </authorList>
    </citation>
    <scope>NUCLEOTIDE SEQUENCE</scope>
    <source>
        <tissue evidence="2">Muscle</tissue>
    </source>
</reference>
<proteinExistence type="predicted"/>
<dbReference type="Proteomes" id="UP001145742">
    <property type="component" value="Unassembled WGS sequence"/>
</dbReference>
<organism evidence="2 3">
    <name type="scientific">Willisornis vidua</name>
    <name type="common">Xingu scale-backed antbird</name>
    <dbReference type="NCBI Taxonomy" id="1566151"/>
    <lineage>
        <taxon>Eukaryota</taxon>
        <taxon>Metazoa</taxon>
        <taxon>Chordata</taxon>
        <taxon>Craniata</taxon>
        <taxon>Vertebrata</taxon>
        <taxon>Euteleostomi</taxon>
        <taxon>Archelosauria</taxon>
        <taxon>Archosauria</taxon>
        <taxon>Dinosauria</taxon>
        <taxon>Saurischia</taxon>
        <taxon>Theropoda</taxon>
        <taxon>Coelurosauria</taxon>
        <taxon>Aves</taxon>
        <taxon>Neognathae</taxon>
        <taxon>Neoaves</taxon>
        <taxon>Telluraves</taxon>
        <taxon>Australaves</taxon>
        <taxon>Passeriformes</taxon>
        <taxon>Thamnophilidae</taxon>
        <taxon>Willisornis</taxon>
    </lineage>
</organism>
<evidence type="ECO:0000313" key="3">
    <source>
        <dbReference type="Proteomes" id="UP001145742"/>
    </source>
</evidence>
<keyword evidence="3" id="KW-1185">Reference proteome</keyword>
<evidence type="ECO:0000313" key="2">
    <source>
        <dbReference type="EMBL" id="KAJ7410418.1"/>
    </source>
</evidence>
<name>A0ABQ9D232_9PASS</name>
<dbReference type="PANTHER" id="PTHR33332">
    <property type="entry name" value="REVERSE TRANSCRIPTASE DOMAIN-CONTAINING PROTEIN"/>
    <property type="match status" value="1"/>
</dbReference>
<dbReference type="EMBL" id="WHWB01034406">
    <property type="protein sequence ID" value="KAJ7410418.1"/>
    <property type="molecule type" value="Genomic_DNA"/>
</dbReference>
<feature type="region of interest" description="Disordered" evidence="1">
    <location>
        <begin position="1"/>
        <end position="25"/>
    </location>
</feature>
<comment type="caution">
    <text evidence="2">The sequence shown here is derived from an EMBL/GenBank/DDBJ whole genome shotgun (WGS) entry which is preliminary data.</text>
</comment>
<gene>
    <name evidence="2" type="ORF">WISP_108596</name>
</gene>
<accession>A0ABQ9D232</accession>
<protein>
    <submittedName>
        <fullName evidence="2">Uncharacterized protein</fullName>
    </submittedName>
</protein>